<evidence type="ECO:0000313" key="6">
    <source>
        <dbReference type="EMBL" id="SCZ79898.1"/>
    </source>
</evidence>
<evidence type="ECO:0000256" key="3">
    <source>
        <dbReference type="ARBA" id="ARBA00022989"/>
    </source>
</evidence>
<dbReference type="PANTHER" id="PTHR12714">
    <property type="entry name" value="PROTEIN-S ISOPRENYLCYSTEINE O-METHYLTRANSFERASE"/>
    <property type="match status" value="1"/>
</dbReference>
<dbReference type="GO" id="GO:0032259">
    <property type="term" value="P:methylation"/>
    <property type="evidence" value="ECO:0007669"/>
    <property type="project" value="UniProtKB-KW"/>
</dbReference>
<organism evidence="6 7">
    <name type="scientific">Pseudobutyrivibrio xylanivorans</name>
    <dbReference type="NCBI Taxonomy" id="185007"/>
    <lineage>
        <taxon>Bacteria</taxon>
        <taxon>Bacillati</taxon>
        <taxon>Bacillota</taxon>
        <taxon>Clostridia</taxon>
        <taxon>Lachnospirales</taxon>
        <taxon>Lachnospiraceae</taxon>
        <taxon>Pseudobutyrivibrio</taxon>
    </lineage>
</organism>
<keyword evidence="6" id="KW-0489">Methyltransferase</keyword>
<dbReference type="RefSeq" id="WP_090163195.1">
    <property type="nucleotide sequence ID" value="NZ_FMWK01000011.1"/>
</dbReference>
<dbReference type="GO" id="GO:0012505">
    <property type="term" value="C:endomembrane system"/>
    <property type="evidence" value="ECO:0007669"/>
    <property type="project" value="UniProtKB-SubCell"/>
</dbReference>
<dbReference type="Gene3D" id="1.20.120.1630">
    <property type="match status" value="1"/>
</dbReference>
<sequence length="165" mass="19291">MLKNYMSEDQKLPLFGVGPYMIFVIALVSFIGQILFGYVWKIGTLDKPWSVFFKVIGVLLIIAGIAVWFIGAVRSDMDNSIEKNILKTDGIYAWVRNPMYSGWWLAIAGITFLFNNVCMLILPVINWGIMTVWIMQTEEKWLLDLYGDEYAKYMKRVNRFIPWRR</sequence>
<dbReference type="GO" id="GO:0008168">
    <property type="term" value="F:methyltransferase activity"/>
    <property type="evidence" value="ECO:0007669"/>
    <property type="project" value="UniProtKB-KW"/>
</dbReference>
<dbReference type="AlphaFoldDB" id="A0A1G5S176"/>
<dbReference type="PANTHER" id="PTHR12714:SF9">
    <property type="entry name" value="PROTEIN-S-ISOPRENYLCYSTEINE O-METHYLTRANSFERASE"/>
    <property type="match status" value="1"/>
</dbReference>
<comment type="subcellular location">
    <subcellularLocation>
        <location evidence="1">Endomembrane system</location>
        <topology evidence="1">Multi-pass membrane protein</topology>
    </subcellularLocation>
</comment>
<evidence type="ECO:0000256" key="2">
    <source>
        <dbReference type="ARBA" id="ARBA00022692"/>
    </source>
</evidence>
<dbReference type="Pfam" id="PF04191">
    <property type="entry name" value="PEMT"/>
    <property type="match status" value="1"/>
</dbReference>
<accession>A0A1G5S176</accession>
<feature type="transmembrane region" description="Helical" evidence="5">
    <location>
        <begin position="103"/>
        <end position="125"/>
    </location>
</feature>
<evidence type="ECO:0000256" key="1">
    <source>
        <dbReference type="ARBA" id="ARBA00004127"/>
    </source>
</evidence>
<reference evidence="6 7" key="1">
    <citation type="submission" date="2016-10" db="EMBL/GenBank/DDBJ databases">
        <authorList>
            <person name="de Groot N.N."/>
        </authorList>
    </citation>
    <scope>NUCLEOTIDE SEQUENCE [LARGE SCALE GENOMIC DNA]</scope>
    <source>
        <strain evidence="6 7">DSM 10317</strain>
    </source>
</reference>
<evidence type="ECO:0000313" key="7">
    <source>
        <dbReference type="Proteomes" id="UP000199428"/>
    </source>
</evidence>
<keyword evidence="2 5" id="KW-0812">Transmembrane</keyword>
<feature type="transmembrane region" description="Helical" evidence="5">
    <location>
        <begin position="20"/>
        <end position="39"/>
    </location>
</feature>
<feature type="transmembrane region" description="Helical" evidence="5">
    <location>
        <begin position="51"/>
        <end position="70"/>
    </location>
</feature>
<proteinExistence type="predicted"/>
<protein>
    <submittedName>
        <fullName evidence="6">Protein-S-isoprenylcysteine O-methyltransferase Ste14</fullName>
    </submittedName>
</protein>
<evidence type="ECO:0000256" key="4">
    <source>
        <dbReference type="ARBA" id="ARBA00023136"/>
    </source>
</evidence>
<keyword evidence="3 5" id="KW-1133">Transmembrane helix</keyword>
<keyword evidence="6" id="KW-0808">Transferase</keyword>
<dbReference type="EMBL" id="FMWK01000011">
    <property type="protein sequence ID" value="SCZ79898.1"/>
    <property type="molecule type" value="Genomic_DNA"/>
</dbReference>
<gene>
    <name evidence="6" type="ORF">SAMN02910350_02010</name>
</gene>
<name>A0A1G5S176_PSEXY</name>
<dbReference type="Proteomes" id="UP000199428">
    <property type="component" value="Unassembled WGS sequence"/>
</dbReference>
<keyword evidence="4 5" id="KW-0472">Membrane</keyword>
<dbReference type="InterPro" id="IPR007318">
    <property type="entry name" value="Phopholipid_MeTrfase"/>
</dbReference>
<evidence type="ECO:0000256" key="5">
    <source>
        <dbReference type="SAM" id="Phobius"/>
    </source>
</evidence>